<evidence type="ECO:0000313" key="3">
    <source>
        <dbReference type="Proteomes" id="UP001221898"/>
    </source>
</evidence>
<evidence type="ECO:0000256" key="1">
    <source>
        <dbReference type="SAM" id="MobiDB-lite"/>
    </source>
</evidence>
<dbReference type="EMBL" id="JAINUG010000006">
    <property type="protein sequence ID" value="KAJ8416400.1"/>
    <property type="molecule type" value="Genomic_DNA"/>
</dbReference>
<comment type="caution">
    <text evidence="2">The sequence shown here is derived from an EMBL/GenBank/DDBJ whole genome shotgun (WGS) entry which is preliminary data.</text>
</comment>
<name>A0AAD7X144_9TELE</name>
<feature type="region of interest" description="Disordered" evidence="1">
    <location>
        <begin position="49"/>
        <end position="78"/>
    </location>
</feature>
<keyword evidence="3" id="KW-1185">Reference proteome</keyword>
<protein>
    <submittedName>
        <fullName evidence="2">Uncharacterized protein</fullName>
    </submittedName>
</protein>
<gene>
    <name evidence="2" type="ORF">AAFF_G00356880</name>
</gene>
<organism evidence="2 3">
    <name type="scientific">Aldrovandia affinis</name>
    <dbReference type="NCBI Taxonomy" id="143900"/>
    <lineage>
        <taxon>Eukaryota</taxon>
        <taxon>Metazoa</taxon>
        <taxon>Chordata</taxon>
        <taxon>Craniata</taxon>
        <taxon>Vertebrata</taxon>
        <taxon>Euteleostomi</taxon>
        <taxon>Actinopterygii</taxon>
        <taxon>Neopterygii</taxon>
        <taxon>Teleostei</taxon>
        <taxon>Notacanthiformes</taxon>
        <taxon>Halosauridae</taxon>
        <taxon>Aldrovandia</taxon>
    </lineage>
</organism>
<feature type="compositionally biased region" description="Polar residues" evidence="1">
    <location>
        <begin position="67"/>
        <end position="78"/>
    </location>
</feature>
<evidence type="ECO:0000313" key="2">
    <source>
        <dbReference type="EMBL" id="KAJ8416400.1"/>
    </source>
</evidence>
<accession>A0AAD7X144</accession>
<dbReference type="Proteomes" id="UP001221898">
    <property type="component" value="Unassembled WGS sequence"/>
</dbReference>
<dbReference type="AlphaFoldDB" id="A0AAD7X144"/>
<reference evidence="2" key="1">
    <citation type="journal article" date="2023" name="Science">
        <title>Genome structures resolve the early diversification of teleost fishes.</title>
        <authorList>
            <person name="Parey E."/>
            <person name="Louis A."/>
            <person name="Montfort J."/>
            <person name="Bouchez O."/>
            <person name="Roques C."/>
            <person name="Iampietro C."/>
            <person name="Lluch J."/>
            <person name="Castinel A."/>
            <person name="Donnadieu C."/>
            <person name="Desvignes T."/>
            <person name="Floi Bucao C."/>
            <person name="Jouanno E."/>
            <person name="Wen M."/>
            <person name="Mejri S."/>
            <person name="Dirks R."/>
            <person name="Jansen H."/>
            <person name="Henkel C."/>
            <person name="Chen W.J."/>
            <person name="Zahm M."/>
            <person name="Cabau C."/>
            <person name="Klopp C."/>
            <person name="Thompson A.W."/>
            <person name="Robinson-Rechavi M."/>
            <person name="Braasch I."/>
            <person name="Lecointre G."/>
            <person name="Bobe J."/>
            <person name="Postlethwait J.H."/>
            <person name="Berthelot C."/>
            <person name="Roest Crollius H."/>
            <person name="Guiguen Y."/>
        </authorList>
    </citation>
    <scope>NUCLEOTIDE SEQUENCE</scope>
    <source>
        <strain evidence="2">NC1722</strain>
    </source>
</reference>
<proteinExistence type="predicted"/>
<sequence length="178" mass="19435">MHHRHHAYEAKQGMTRGTMDWGLRENGAAVRRDLWKRALFQRAARRGDAAERAGRDGIPGAHRRTRSNNNSALVTLGGNPTTRVSGGIPFPRRGAGAWRLLGLGMCGDWAGAADAVWTLTGLRTTAVQDVEGRVDFLWLFDPDIVTASLGGTEMVTNFLLLGNSQDLGKPVRLTLFLC</sequence>